<name>A0A553PT15_TIGCA</name>
<gene>
    <name evidence="9" type="ORF">TCAL_09276</name>
</gene>
<keyword evidence="2" id="KW-1003">Cell membrane</keyword>
<dbReference type="EMBL" id="VCGU01000001">
    <property type="protein sequence ID" value="TRY80814.1"/>
    <property type="molecule type" value="Genomic_DNA"/>
</dbReference>
<evidence type="ECO:0000256" key="2">
    <source>
        <dbReference type="ARBA" id="ARBA00022475"/>
    </source>
</evidence>
<feature type="transmembrane region" description="Helical" evidence="8">
    <location>
        <begin position="62"/>
        <end position="84"/>
    </location>
</feature>
<evidence type="ECO:0008006" key="11">
    <source>
        <dbReference type="Google" id="ProtNLM"/>
    </source>
</evidence>
<proteinExistence type="predicted"/>
<organism evidence="9 10">
    <name type="scientific">Tigriopus californicus</name>
    <name type="common">Marine copepod</name>
    <dbReference type="NCBI Taxonomy" id="6832"/>
    <lineage>
        <taxon>Eukaryota</taxon>
        <taxon>Metazoa</taxon>
        <taxon>Ecdysozoa</taxon>
        <taxon>Arthropoda</taxon>
        <taxon>Crustacea</taxon>
        <taxon>Multicrustacea</taxon>
        <taxon>Hexanauplia</taxon>
        <taxon>Copepoda</taxon>
        <taxon>Harpacticoida</taxon>
        <taxon>Harpacticidae</taxon>
        <taxon>Tigriopus</taxon>
    </lineage>
</organism>
<evidence type="ECO:0000256" key="4">
    <source>
        <dbReference type="ARBA" id="ARBA00022989"/>
    </source>
</evidence>
<feature type="transmembrane region" description="Helical" evidence="8">
    <location>
        <begin position="90"/>
        <end position="109"/>
    </location>
</feature>
<feature type="transmembrane region" description="Helical" evidence="8">
    <location>
        <begin position="121"/>
        <end position="137"/>
    </location>
</feature>
<comment type="subcellular location">
    <subcellularLocation>
        <location evidence="1">Cell membrane</location>
        <topology evidence="1">Multi-pass membrane protein</topology>
    </subcellularLocation>
</comment>
<evidence type="ECO:0000256" key="7">
    <source>
        <dbReference type="ARBA" id="ARBA00023180"/>
    </source>
</evidence>
<evidence type="ECO:0000256" key="3">
    <source>
        <dbReference type="ARBA" id="ARBA00022692"/>
    </source>
</evidence>
<evidence type="ECO:0000256" key="5">
    <source>
        <dbReference type="ARBA" id="ARBA00023136"/>
    </source>
</evidence>
<keyword evidence="4 8" id="KW-1133">Transmembrane helix</keyword>
<accession>A0A553PT15</accession>
<evidence type="ECO:0000256" key="6">
    <source>
        <dbReference type="ARBA" id="ARBA00023170"/>
    </source>
</evidence>
<evidence type="ECO:0000313" key="9">
    <source>
        <dbReference type="EMBL" id="TRY80814.1"/>
    </source>
</evidence>
<dbReference type="PANTHER" id="PTHR42643:SF38">
    <property type="entry name" value="IONOTROPIC RECEPTOR 100A"/>
    <property type="match status" value="1"/>
</dbReference>
<dbReference type="AlphaFoldDB" id="A0A553PT15"/>
<keyword evidence="10" id="KW-1185">Reference proteome</keyword>
<keyword evidence="3 8" id="KW-0812">Transmembrane</keyword>
<dbReference type="InterPro" id="IPR052192">
    <property type="entry name" value="Insect_Ionotropic_Sensory_Rcpt"/>
</dbReference>
<dbReference type="SUPFAM" id="SSF53850">
    <property type="entry name" value="Periplasmic binding protein-like II"/>
    <property type="match status" value="1"/>
</dbReference>
<protein>
    <recommendedName>
        <fullName evidence="11">Ionotropic glutamate receptor C-terminal domain-containing protein</fullName>
    </recommendedName>
</protein>
<sequence>MQPLSHVSNGGADIGVGNVLMNEVTYNLVEFPHYTYDLDMFICAKQPEALPSYWNLLRPFPVLVWIFSLVSIALVWATLVWGSWLYNPNLNLSGVVFQWLFATLFLQSFPWRFNVFKATKVLIPLWLIFILFLDFFYESNLRAHLIAIEYDKPVDTVQDLLDRGMALYLPRFTGFVGNFKSSTNPAYRELSLMYEKRDLAFDYDANGIPSYDDELKIYQQGDALIINDIMATAAFPEFQRRHNGTLPYQLSKTKILAGFGSIIVPHKAPYLRDLQRIIAILNDSGITQHLMNGYIKLQFQIGADLY</sequence>
<dbReference type="GO" id="GO:0005886">
    <property type="term" value="C:plasma membrane"/>
    <property type="evidence" value="ECO:0007669"/>
    <property type="project" value="UniProtKB-SubCell"/>
</dbReference>
<reference evidence="9 10" key="1">
    <citation type="journal article" date="2018" name="Nat. Ecol. Evol.">
        <title>Genomic signatures of mitonuclear coevolution across populations of Tigriopus californicus.</title>
        <authorList>
            <person name="Barreto F.S."/>
            <person name="Watson E.T."/>
            <person name="Lima T.G."/>
            <person name="Willett C.S."/>
            <person name="Edmands S."/>
            <person name="Li W."/>
            <person name="Burton R.S."/>
        </authorList>
    </citation>
    <scope>NUCLEOTIDE SEQUENCE [LARGE SCALE GENOMIC DNA]</scope>
    <source>
        <strain evidence="9 10">San Diego</strain>
    </source>
</reference>
<evidence type="ECO:0000256" key="1">
    <source>
        <dbReference type="ARBA" id="ARBA00004651"/>
    </source>
</evidence>
<dbReference type="PANTHER" id="PTHR42643">
    <property type="entry name" value="IONOTROPIC RECEPTOR 20A-RELATED"/>
    <property type="match status" value="1"/>
</dbReference>
<dbReference type="Proteomes" id="UP000318571">
    <property type="component" value="Chromosome 12"/>
</dbReference>
<evidence type="ECO:0000256" key="8">
    <source>
        <dbReference type="SAM" id="Phobius"/>
    </source>
</evidence>
<comment type="caution">
    <text evidence="9">The sequence shown here is derived from an EMBL/GenBank/DDBJ whole genome shotgun (WGS) entry which is preliminary data.</text>
</comment>
<keyword evidence="5 8" id="KW-0472">Membrane</keyword>
<keyword evidence="6" id="KW-0675">Receptor</keyword>
<evidence type="ECO:0000313" key="10">
    <source>
        <dbReference type="Proteomes" id="UP000318571"/>
    </source>
</evidence>
<keyword evidence="7" id="KW-0325">Glycoprotein</keyword>